<keyword evidence="2 7" id="KW-0633">Potassium transport</keyword>
<dbReference type="SUPFAM" id="SSF81324">
    <property type="entry name" value="Voltage-gated potassium channels"/>
    <property type="match status" value="1"/>
</dbReference>
<keyword evidence="11" id="KW-1185">Reference proteome</keyword>
<dbReference type="GO" id="GO:0034220">
    <property type="term" value="P:monoatomic ion transmembrane transport"/>
    <property type="evidence" value="ECO:0007669"/>
    <property type="project" value="UniProtKB-KW"/>
</dbReference>
<dbReference type="GO" id="GO:0006813">
    <property type="term" value="P:potassium ion transport"/>
    <property type="evidence" value="ECO:0007669"/>
    <property type="project" value="UniProtKB-KW"/>
</dbReference>
<evidence type="ECO:0000256" key="3">
    <source>
        <dbReference type="ARBA" id="ARBA00022882"/>
    </source>
</evidence>
<dbReference type="InterPro" id="IPR016449">
    <property type="entry name" value="K_chnl_inward-rec_Kir"/>
</dbReference>
<evidence type="ECO:0000313" key="11">
    <source>
        <dbReference type="Proteomes" id="UP001530400"/>
    </source>
</evidence>
<comment type="caution">
    <text evidence="10">The sequence shown here is derived from an EMBL/GenBank/DDBJ whole genome shotgun (WGS) entry which is preliminary data.</text>
</comment>
<feature type="transmembrane region" description="Helical" evidence="9">
    <location>
        <begin position="145"/>
        <end position="170"/>
    </location>
</feature>
<evidence type="ECO:0000256" key="8">
    <source>
        <dbReference type="SAM" id="MobiDB-lite"/>
    </source>
</evidence>
<dbReference type="AlphaFoldDB" id="A0ABD3QKH8"/>
<dbReference type="Gene3D" id="1.10.287.70">
    <property type="match status" value="1"/>
</dbReference>
<evidence type="ECO:0000256" key="7">
    <source>
        <dbReference type="RuleBase" id="RU003822"/>
    </source>
</evidence>
<evidence type="ECO:0000256" key="5">
    <source>
        <dbReference type="ARBA" id="ARBA00023065"/>
    </source>
</evidence>
<evidence type="ECO:0000256" key="2">
    <source>
        <dbReference type="ARBA" id="ARBA00022538"/>
    </source>
</evidence>
<evidence type="ECO:0000256" key="6">
    <source>
        <dbReference type="ARBA" id="ARBA00023303"/>
    </source>
</evidence>
<dbReference type="PANTHER" id="PTHR11767:SF102">
    <property type="entry name" value="INWARDLY RECTIFYING POTASSIUM CHANNEL 1, ISOFORM F"/>
    <property type="match status" value="1"/>
</dbReference>
<keyword evidence="6 7" id="KW-0407">Ion channel</keyword>
<dbReference type="Gene3D" id="2.60.40.1400">
    <property type="entry name" value="G protein-activated inward rectifier potassium channel 1"/>
    <property type="match status" value="1"/>
</dbReference>
<proteinExistence type="inferred from homology"/>
<evidence type="ECO:0000256" key="4">
    <source>
        <dbReference type="ARBA" id="ARBA00022958"/>
    </source>
</evidence>
<dbReference type="InterPro" id="IPR014756">
    <property type="entry name" value="Ig_E-set"/>
</dbReference>
<dbReference type="Proteomes" id="UP001530400">
    <property type="component" value="Unassembled WGS sequence"/>
</dbReference>
<keyword evidence="3 7" id="KW-0851">Voltage-gated channel</keyword>
<dbReference type="PANTHER" id="PTHR11767">
    <property type="entry name" value="INWARD RECTIFIER POTASSIUM CHANNEL"/>
    <property type="match status" value="1"/>
</dbReference>
<protein>
    <submittedName>
        <fullName evidence="10">Uncharacterized protein</fullName>
    </submittedName>
</protein>
<keyword evidence="7 9" id="KW-0812">Transmembrane</keyword>
<accession>A0ABD3QKH8</accession>
<evidence type="ECO:0000256" key="9">
    <source>
        <dbReference type="SAM" id="Phobius"/>
    </source>
</evidence>
<dbReference type="InterPro" id="IPR013518">
    <property type="entry name" value="K_chnl_inward-rec_Kir_cyto"/>
</dbReference>
<comment type="similarity">
    <text evidence="7">Belongs to the inward rectifier-type potassium channel (TC 1.A.2.1) family.</text>
</comment>
<feature type="compositionally biased region" description="Low complexity" evidence="8">
    <location>
        <begin position="394"/>
        <end position="405"/>
    </location>
</feature>
<dbReference type="EMBL" id="JALLPJ020000146">
    <property type="protein sequence ID" value="KAL3800993.1"/>
    <property type="molecule type" value="Genomic_DNA"/>
</dbReference>
<organism evidence="10 11">
    <name type="scientific">Cyclotella atomus</name>
    <dbReference type="NCBI Taxonomy" id="382360"/>
    <lineage>
        <taxon>Eukaryota</taxon>
        <taxon>Sar</taxon>
        <taxon>Stramenopiles</taxon>
        <taxon>Ochrophyta</taxon>
        <taxon>Bacillariophyta</taxon>
        <taxon>Coscinodiscophyceae</taxon>
        <taxon>Thalassiosirophycidae</taxon>
        <taxon>Stephanodiscales</taxon>
        <taxon>Stephanodiscaceae</taxon>
        <taxon>Cyclotella</taxon>
    </lineage>
</organism>
<sequence>MTSTLNSRSQIALLRPPRERAPMSIHKRRVLESHSFVTSAAWGLFHSVHRSSSASSKRAHRRFRSDLDVDSPCEDGDDTYHDRPQFTLKSVRRSSLSRCRRMLRCTKEATGQKSSHHYYTDAEPKRWDINSLISSYLSFSHRTSYFLLFLLFSLVYYANILVFAFVYWGFSAYYPECVTSAGVEIGSGENSDLFGDSFVLSWTTFSTVGYGSVYPSTGANSDEALPRKCMIVGVIGSFEAFVGVLYAGFCTAVLFGKVIRSQSQAQVYFSDPLVIRYGKQELLSDKTSNNLDVESQDVELGETLTSIEESRVIGQNKNDVNITCPVLEFRLVNRLHDVEEGEIVEAQLDCVAIFDQSRIISTDSSFYSGECGINGLGTFTQSTNNGHTDNYPEAANASNGNDSNNQQPTAIFHSHNSKQNRAITKLTLESNEHPYFRRVWFGRHILDENSPLLSELARTKIKQNGGYWPAELNNHFSIRDNLHFRHVLVCFSGTSNANATSVYAQKVYDLIDVNVGYRFVPMNYHAETGELKTDSYLLNAISEQRGGGAEPFL</sequence>
<keyword evidence="9" id="KW-0472">Membrane</keyword>
<evidence type="ECO:0000313" key="10">
    <source>
        <dbReference type="EMBL" id="KAL3800993.1"/>
    </source>
</evidence>
<name>A0ABD3QKH8_9STRA</name>
<dbReference type="SUPFAM" id="SSF81296">
    <property type="entry name" value="E set domains"/>
    <property type="match status" value="1"/>
</dbReference>
<feature type="transmembrane region" description="Helical" evidence="9">
    <location>
        <begin position="230"/>
        <end position="255"/>
    </location>
</feature>
<dbReference type="GO" id="GO:0034702">
    <property type="term" value="C:monoatomic ion channel complex"/>
    <property type="evidence" value="ECO:0007669"/>
    <property type="project" value="UniProtKB-KW"/>
</dbReference>
<comment type="subcellular location">
    <subcellularLocation>
        <location evidence="7">Membrane</location>
        <topology evidence="7">Multi-pass membrane protein</topology>
    </subcellularLocation>
</comment>
<evidence type="ECO:0000256" key="1">
    <source>
        <dbReference type="ARBA" id="ARBA00022448"/>
    </source>
</evidence>
<keyword evidence="1 7" id="KW-0813">Transport</keyword>
<gene>
    <name evidence="10" type="ORF">ACHAWO_007102</name>
</gene>
<keyword evidence="5 7" id="KW-0406">Ion transport</keyword>
<keyword evidence="9" id="KW-1133">Transmembrane helix</keyword>
<reference evidence="10 11" key="1">
    <citation type="submission" date="2024-10" db="EMBL/GenBank/DDBJ databases">
        <title>Updated reference genomes for cyclostephanoid diatoms.</title>
        <authorList>
            <person name="Roberts W.R."/>
            <person name="Alverson A.J."/>
        </authorList>
    </citation>
    <scope>NUCLEOTIDE SEQUENCE [LARGE SCALE GENOMIC DNA]</scope>
    <source>
        <strain evidence="10 11">AJA010-31</strain>
    </source>
</reference>
<feature type="region of interest" description="Disordered" evidence="8">
    <location>
        <begin position="384"/>
        <end position="410"/>
    </location>
</feature>
<keyword evidence="4 7" id="KW-0630">Potassium</keyword>